<dbReference type="GO" id="GO:0046872">
    <property type="term" value="F:metal ion binding"/>
    <property type="evidence" value="ECO:0007669"/>
    <property type="project" value="UniProtKB-KW"/>
</dbReference>
<dbReference type="AlphaFoldDB" id="A0A6G0ZMP0"/>
<keyword evidence="4" id="KW-1185">Reference proteome</keyword>
<sequence>MISFLDTRLPFPTEFPVKRFSPDLIEGAEGGFNKPRNRGIPKLTDALVAVEFGAARSEDLWNIVNNNINYLETMSKAQVARGGIDLYMKMGIHAWDVAAEYIIVREAGGTVIDPNGNDFRLMNRRILATSSIEIVEEVYPKFEQYYSEHD</sequence>
<dbReference type="SUPFAM" id="SSF56655">
    <property type="entry name" value="Carbohydrate phosphatase"/>
    <property type="match status" value="1"/>
</dbReference>
<protein>
    <submittedName>
        <fullName evidence="3">Inositol monophosphatase 1-like</fullName>
    </submittedName>
</protein>
<evidence type="ECO:0000256" key="2">
    <source>
        <dbReference type="PIRSR" id="PIRSR600760-2"/>
    </source>
</evidence>
<evidence type="ECO:0000313" key="4">
    <source>
        <dbReference type="Proteomes" id="UP000478052"/>
    </source>
</evidence>
<comment type="similarity">
    <text evidence="1">Belongs to the inositol monophosphatase superfamily.</text>
</comment>
<keyword evidence="2" id="KW-0479">Metal-binding</keyword>
<dbReference type="PANTHER" id="PTHR20854">
    <property type="entry name" value="INOSITOL MONOPHOSPHATASE"/>
    <property type="match status" value="1"/>
</dbReference>
<comment type="cofactor">
    <cofactor evidence="2">
        <name>Mg(2+)</name>
        <dbReference type="ChEBI" id="CHEBI:18420"/>
    </cofactor>
</comment>
<evidence type="ECO:0000313" key="3">
    <source>
        <dbReference type="EMBL" id="KAF0772425.1"/>
    </source>
</evidence>
<reference evidence="3 4" key="1">
    <citation type="submission" date="2019-08" db="EMBL/GenBank/DDBJ databases">
        <title>Whole genome of Aphis craccivora.</title>
        <authorList>
            <person name="Voronova N.V."/>
            <person name="Shulinski R.S."/>
            <person name="Bandarenka Y.V."/>
            <person name="Zhorov D.G."/>
            <person name="Warner D."/>
        </authorList>
    </citation>
    <scope>NUCLEOTIDE SEQUENCE [LARGE SCALE GENOMIC DNA]</scope>
    <source>
        <strain evidence="3">180601</strain>
        <tissue evidence="3">Whole Body</tissue>
    </source>
</reference>
<dbReference type="PANTHER" id="PTHR20854:SF4">
    <property type="entry name" value="INOSITOL-1-MONOPHOSPHATASE-RELATED"/>
    <property type="match status" value="1"/>
</dbReference>
<keyword evidence="2" id="KW-0460">Magnesium</keyword>
<organism evidence="3 4">
    <name type="scientific">Aphis craccivora</name>
    <name type="common">Cowpea aphid</name>
    <dbReference type="NCBI Taxonomy" id="307492"/>
    <lineage>
        <taxon>Eukaryota</taxon>
        <taxon>Metazoa</taxon>
        <taxon>Ecdysozoa</taxon>
        <taxon>Arthropoda</taxon>
        <taxon>Hexapoda</taxon>
        <taxon>Insecta</taxon>
        <taxon>Pterygota</taxon>
        <taxon>Neoptera</taxon>
        <taxon>Paraneoptera</taxon>
        <taxon>Hemiptera</taxon>
        <taxon>Sternorrhyncha</taxon>
        <taxon>Aphidomorpha</taxon>
        <taxon>Aphidoidea</taxon>
        <taxon>Aphididae</taxon>
        <taxon>Aphidini</taxon>
        <taxon>Aphis</taxon>
        <taxon>Aphis</taxon>
    </lineage>
</organism>
<evidence type="ECO:0000256" key="1">
    <source>
        <dbReference type="ARBA" id="ARBA00009759"/>
    </source>
</evidence>
<comment type="caution">
    <text evidence="3">The sequence shown here is derived from an EMBL/GenBank/DDBJ whole genome shotgun (WGS) entry which is preliminary data.</text>
</comment>
<name>A0A6G0ZMP0_APHCR</name>
<gene>
    <name evidence="3" type="ORF">FWK35_00026759</name>
</gene>
<dbReference type="GO" id="GO:0007165">
    <property type="term" value="P:signal transduction"/>
    <property type="evidence" value="ECO:0007669"/>
    <property type="project" value="TreeGrafter"/>
</dbReference>
<dbReference type="Pfam" id="PF00459">
    <property type="entry name" value="Inositol_P"/>
    <property type="match status" value="1"/>
</dbReference>
<proteinExistence type="inferred from homology"/>
<accession>A0A6G0ZMP0</accession>
<dbReference type="EMBL" id="VUJU01000177">
    <property type="protein sequence ID" value="KAF0772425.1"/>
    <property type="molecule type" value="Genomic_DNA"/>
</dbReference>
<dbReference type="GO" id="GO:0006020">
    <property type="term" value="P:inositol metabolic process"/>
    <property type="evidence" value="ECO:0007669"/>
    <property type="project" value="TreeGrafter"/>
</dbReference>
<feature type="binding site" evidence="2">
    <location>
        <position position="96"/>
    </location>
    <ligand>
        <name>Mg(2+)</name>
        <dbReference type="ChEBI" id="CHEBI:18420"/>
        <label>1</label>
        <note>catalytic</note>
    </ligand>
</feature>
<dbReference type="Proteomes" id="UP000478052">
    <property type="component" value="Unassembled WGS sequence"/>
</dbReference>
<dbReference type="Gene3D" id="3.40.190.80">
    <property type="match status" value="1"/>
</dbReference>
<dbReference type="GO" id="GO:0008934">
    <property type="term" value="F:inositol monophosphate 1-phosphatase activity"/>
    <property type="evidence" value="ECO:0007669"/>
    <property type="project" value="TreeGrafter"/>
</dbReference>
<dbReference type="InterPro" id="IPR000760">
    <property type="entry name" value="Inositol_monophosphatase-like"/>
</dbReference>
<dbReference type="OrthoDB" id="10254945at2759"/>